<dbReference type="GO" id="GO:0005524">
    <property type="term" value="F:ATP binding"/>
    <property type="evidence" value="ECO:0007669"/>
    <property type="project" value="UniProtKB-KW"/>
</dbReference>
<dbReference type="OrthoDB" id="9803970at2"/>
<dbReference type="SUPFAM" id="SSF55781">
    <property type="entry name" value="GAF domain-like"/>
    <property type="match status" value="1"/>
</dbReference>
<dbReference type="Pfam" id="PF25601">
    <property type="entry name" value="AAA_lid_14"/>
    <property type="match status" value="1"/>
</dbReference>
<gene>
    <name evidence="7" type="ORF">TCEL_01557</name>
</gene>
<dbReference type="PANTHER" id="PTHR32071:SF57">
    <property type="entry name" value="C4-DICARBOXYLATE TRANSPORT TRANSCRIPTIONAL REGULATORY PROTEIN DCTD"/>
    <property type="match status" value="1"/>
</dbReference>
<evidence type="ECO:0000256" key="4">
    <source>
        <dbReference type="ARBA" id="ARBA00023125"/>
    </source>
</evidence>
<keyword evidence="2" id="KW-0067">ATP-binding</keyword>
<dbReference type="Gene3D" id="1.10.10.60">
    <property type="entry name" value="Homeodomain-like"/>
    <property type="match status" value="1"/>
</dbReference>
<dbReference type="InterPro" id="IPR000014">
    <property type="entry name" value="PAS"/>
</dbReference>
<dbReference type="Pfam" id="PF01590">
    <property type="entry name" value="GAF"/>
    <property type="match status" value="1"/>
</dbReference>
<dbReference type="InterPro" id="IPR009057">
    <property type="entry name" value="Homeodomain-like_sf"/>
</dbReference>
<keyword evidence="5" id="KW-0804">Transcription</keyword>
<feature type="domain" description="Sigma-54 factor interaction" evidence="6">
    <location>
        <begin position="318"/>
        <end position="548"/>
    </location>
</feature>
<dbReference type="AlphaFoldDB" id="R7RQS4"/>
<dbReference type="InterPro" id="IPR027417">
    <property type="entry name" value="P-loop_NTPase"/>
</dbReference>
<comment type="caution">
    <text evidence="7">The sequence shown here is derived from an EMBL/GenBank/DDBJ whole genome shotgun (WGS) entry which is preliminary data.</text>
</comment>
<dbReference type="PROSITE" id="PS00675">
    <property type="entry name" value="SIGMA54_INTERACT_1"/>
    <property type="match status" value="1"/>
</dbReference>
<dbReference type="PROSITE" id="PS00688">
    <property type="entry name" value="SIGMA54_INTERACT_3"/>
    <property type="match status" value="1"/>
</dbReference>
<dbReference type="Pfam" id="PF00158">
    <property type="entry name" value="Sigma54_activat"/>
    <property type="match status" value="1"/>
</dbReference>
<dbReference type="Gene3D" id="3.30.450.20">
    <property type="entry name" value="PAS domain"/>
    <property type="match status" value="1"/>
</dbReference>
<evidence type="ECO:0000256" key="3">
    <source>
        <dbReference type="ARBA" id="ARBA00023015"/>
    </source>
</evidence>
<evidence type="ECO:0000256" key="2">
    <source>
        <dbReference type="ARBA" id="ARBA00022840"/>
    </source>
</evidence>
<dbReference type="Pfam" id="PF02954">
    <property type="entry name" value="HTH_8"/>
    <property type="match status" value="1"/>
</dbReference>
<evidence type="ECO:0000256" key="5">
    <source>
        <dbReference type="ARBA" id="ARBA00023163"/>
    </source>
</evidence>
<evidence type="ECO:0000313" key="8">
    <source>
        <dbReference type="Proteomes" id="UP000014923"/>
    </source>
</evidence>
<dbReference type="InterPro" id="IPR003593">
    <property type="entry name" value="AAA+_ATPase"/>
</dbReference>
<dbReference type="RefSeq" id="WP_018660983.1">
    <property type="nucleotide sequence ID" value="NZ_HF952018.1"/>
</dbReference>
<organism evidence="7 8">
    <name type="scientific">Thermobrachium celere DSM 8682</name>
    <dbReference type="NCBI Taxonomy" id="941824"/>
    <lineage>
        <taxon>Bacteria</taxon>
        <taxon>Bacillati</taxon>
        <taxon>Bacillota</taxon>
        <taxon>Clostridia</taxon>
        <taxon>Eubacteriales</taxon>
        <taxon>Clostridiaceae</taxon>
        <taxon>Thermobrachium</taxon>
    </lineage>
</organism>
<dbReference type="Proteomes" id="UP000014923">
    <property type="component" value="Unassembled WGS sequence"/>
</dbReference>
<keyword evidence="3" id="KW-0805">Transcription regulation</keyword>
<keyword evidence="8" id="KW-1185">Reference proteome</keyword>
<dbReference type="Pfam" id="PF13188">
    <property type="entry name" value="PAS_8"/>
    <property type="match status" value="1"/>
</dbReference>
<dbReference type="SMART" id="SM00382">
    <property type="entry name" value="AAA"/>
    <property type="match status" value="1"/>
</dbReference>
<dbReference type="GO" id="GO:0043565">
    <property type="term" value="F:sequence-specific DNA binding"/>
    <property type="evidence" value="ECO:0007669"/>
    <property type="project" value="InterPro"/>
</dbReference>
<evidence type="ECO:0000313" key="7">
    <source>
        <dbReference type="EMBL" id="CDF57643.1"/>
    </source>
</evidence>
<dbReference type="HOGENOM" id="CLU_000445_8_12_9"/>
<dbReference type="PRINTS" id="PR01590">
    <property type="entry name" value="HTHFIS"/>
</dbReference>
<proteinExistence type="predicted"/>
<keyword evidence="4" id="KW-0238">DNA-binding</keyword>
<dbReference type="InterPro" id="IPR025944">
    <property type="entry name" value="Sigma_54_int_dom_CS"/>
</dbReference>
<dbReference type="InterPro" id="IPR025662">
    <property type="entry name" value="Sigma_54_int_dom_ATP-bd_1"/>
</dbReference>
<evidence type="ECO:0000259" key="6">
    <source>
        <dbReference type="PROSITE" id="PS50045"/>
    </source>
</evidence>
<reference evidence="7" key="1">
    <citation type="submission" date="2013-03" db="EMBL/GenBank/DDBJ databases">
        <title>Draft genome sequence of the hydrogen-ethanol-producing anaerobic alkalithermophilic Caloramator celere.</title>
        <authorList>
            <person name="Ciranna A."/>
            <person name="Larjo A."/>
            <person name="Kivisto A."/>
            <person name="Santala V."/>
            <person name="Roos C."/>
            <person name="Karp M."/>
        </authorList>
    </citation>
    <scope>NUCLEOTIDE SEQUENCE [LARGE SCALE GENOMIC DNA]</scope>
    <source>
        <strain evidence="7">DSM 8682</strain>
    </source>
</reference>
<dbReference type="SUPFAM" id="SSF46689">
    <property type="entry name" value="Homeodomain-like"/>
    <property type="match status" value="1"/>
</dbReference>
<dbReference type="eggNOG" id="COG3284">
    <property type="taxonomic scope" value="Bacteria"/>
</dbReference>
<dbReference type="PROSITE" id="PS00676">
    <property type="entry name" value="SIGMA54_INTERACT_2"/>
    <property type="match status" value="1"/>
</dbReference>
<dbReference type="GO" id="GO:0006355">
    <property type="term" value="P:regulation of DNA-templated transcription"/>
    <property type="evidence" value="ECO:0007669"/>
    <property type="project" value="InterPro"/>
</dbReference>
<accession>R7RQS4</accession>
<dbReference type="InterPro" id="IPR029016">
    <property type="entry name" value="GAF-like_dom_sf"/>
</dbReference>
<keyword evidence="1" id="KW-0547">Nucleotide-binding</keyword>
<dbReference type="InterPro" id="IPR003018">
    <property type="entry name" value="GAF"/>
</dbReference>
<dbReference type="InterPro" id="IPR002078">
    <property type="entry name" value="Sigma_54_int"/>
</dbReference>
<evidence type="ECO:0000256" key="1">
    <source>
        <dbReference type="ARBA" id="ARBA00022741"/>
    </source>
</evidence>
<name>R7RQS4_9CLOT</name>
<protein>
    <submittedName>
        <fullName evidence="7">Transcriptional activator of acetoin dehydrogenase operon AcoR</fullName>
    </submittedName>
</protein>
<dbReference type="InterPro" id="IPR025943">
    <property type="entry name" value="Sigma_54_int_dom_ATP-bd_2"/>
</dbReference>
<dbReference type="SUPFAM" id="SSF52540">
    <property type="entry name" value="P-loop containing nucleoside triphosphate hydrolases"/>
    <property type="match status" value="1"/>
</dbReference>
<dbReference type="PANTHER" id="PTHR32071">
    <property type="entry name" value="TRANSCRIPTIONAL REGULATORY PROTEIN"/>
    <property type="match status" value="1"/>
</dbReference>
<dbReference type="Gene3D" id="3.30.450.40">
    <property type="match status" value="1"/>
</dbReference>
<dbReference type="PROSITE" id="PS50045">
    <property type="entry name" value="SIGMA54_INTERACT_4"/>
    <property type="match status" value="1"/>
</dbReference>
<dbReference type="CDD" id="cd00009">
    <property type="entry name" value="AAA"/>
    <property type="match status" value="1"/>
</dbReference>
<dbReference type="EMBL" id="CAVN010000088">
    <property type="protein sequence ID" value="CDF57643.1"/>
    <property type="molecule type" value="Genomic_DNA"/>
</dbReference>
<sequence length="621" mass="71218">MNRDKSYITRSHKRCIEYGIDKNQKFSRRILNQNELNDRLIRSRKLILAAIPFMNMLYDFVKGYDFFLILTDEEGCILNIVGDQNILQEAFELKMVPGAFMSEEAIGTNAMGTALKEKRPVQVSKDEHFIYAYHKWTCSAAPIRDRDGTIIGCLDITGYSEKVHPHTLGMVVAAAYSIERVIENDSYLEKINKSKKYIERIFNSIEAGICACDDYGKVNYYNNKFKEMFSLKSNGVNLENLIYGFDDIKNRLAKENEITDMDVYIKADVNKLSLNLSVYPLYTTSAHGYVYVFKDAKKERKLIDKISSSKAIYTFSKIIGQNERFKSTVEYAKKIADSKSTILILGESGTGKEVFAQSIHNYSSRSEKPFIAVNCAAIPSNLIESELFGYEEGAFTGAKKGGYEGKFQQANGGTIFLDEIGDMPLDMQVKLLRVIEEGVIVKIGGTTPKYVDVRIIAATNKDLKRLVEEGKFRSDLYYRLNVLPLYLMPLRERRDDIPLLIKYFMDRLSKKLNKKPVIIDEAEMERLISYNWPGNIRELENYVEYIINIGHIPRNLNDNEIKDVNKFIPRTLSEVEKRHIENTLRHFNFNITQAAKALGIGRNTLYRKINEFGIDLTCVPK</sequence>
<dbReference type="FunFam" id="3.40.50.300:FF:000006">
    <property type="entry name" value="DNA-binding transcriptional regulator NtrC"/>
    <property type="match status" value="1"/>
</dbReference>
<dbReference type="InterPro" id="IPR002197">
    <property type="entry name" value="HTH_Fis"/>
</dbReference>
<dbReference type="Gene3D" id="1.10.8.60">
    <property type="match status" value="1"/>
</dbReference>
<dbReference type="InterPro" id="IPR058031">
    <property type="entry name" value="AAA_lid_NorR"/>
</dbReference>
<dbReference type="Gene3D" id="3.40.50.300">
    <property type="entry name" value="P-loop containing nucleotide triphosphate hydrolases"/>
    <property type="match status" value="1"/>
</dbReference>